<name>A0A841E9U7_9ACTN</name>
<dbReference type="PANTHER" id="PTHR31683:SF18">
    <property type="entry name" value="PECTATE LYASE 21-RELATED"/>
    <property type="match status" value="1"/>
</dbReference>
<dbReference type="AlphaFoldDB" id="A0A841E9U7"/>
<feature type="domain" description="Pectate lyase" evidence="5">
    <location>
        <begin position="126"/>
        <end position="370"/>
    </location>
</feature>
<comment type="similarity">
    <text evidence="2">Belongs to the polysaccharide lyase 1 family.</text>
</comment>
<organism evidence="6 7">
    <name type="scientific">Streptomonospora salina</name>
    <dbReference type="NCBI Taxonomy" id="104205"/>
    <lineage>
        <taxon>Bacteria</taxon>
        <taxon>Bacillati</taxon>
        <taxon>Actinomycetota</taxon>
        <taxon>Actinomycetes</taxon>
        <taxon>Streptosporangiales</taxon>
        <taxon>Nocardiopsidaceae</taxon>
        <taxon>Streptomonospora</taxon>
    </lineage>
</organism>
<dbReference type="InterPro" id="IPR011050">
    <property type="entry name" value="Pectin_lyase_fold/virulence"/>
</dbReference>
<feature type="region of interest" description="Disordered" evidence="3">
    <location>
        <begin position="25"/>
        <end position="74"/>
    </location>
</feature>
<evidence type="ECO:0000256" key="4">
    <source>
        <dbReference type="SAM" id="SignalP"/>
    </source>
</evidence>
<dbReference type="GO" id="GO:0000272">
    <property type="term" value="P:polysaccharide catabolic process"/>
    <property type="evidence" value="ECO:0007669"/>
    <property type="project" value="UniProtKB-KW"/>
</dbReference>
<feature type="compositionally biased region" description="Basic and acidic residues" evidence="3">
    <location>
        <begin position="28"/>
        <end position="37"/>
    </location>
</feature>
<protein>
    <submittedName>
        <fullName evidence="6">Pectate lyase</fullName>
        <ecNumber evidence="6">4.2.2.2</ecNumber>
    </submittedName>
</protein>
<dbReference type="RefSeq" id="WP_184636862.1">
    <property type="nucleotide sequence ID" value="NZ_BAABKT010000039.1"/>
</dbReference>
<keyword evidence="4" id="KW-0732">Signal</keyword>
<dbReference type="SUPFAM" id="SSF51126">
    <property type="entry name" value="Pectin lyase-like"/>
    <property type="match status" value="1"/>
</dbReference>
<gene>
    <name evidence="6" type="ORF">HNR25_003537</name>
</gene>
<dbReference type="Gene3D" id="2.160.20.10">
    <property type="entry name" value="Single-stranded right-handed beta-helix, Pectin lyase-like"/>
    <property type="match status" value="1"/>
</dbReference>
<dbReference type="EMBL" id="JACHLY010000001">
    <property type="protein sequence ID" value="MBB5999786.1"/>
    <property type="molecule type" value="Genomic_DNA"/>
</dbReference>
<feature type="signal peptide" evidence="4">
    <location>
        <begin position="1"/>
        <end position="25"/>
    </location>
</feature>
<evidence type="ECO:0000256" key="3">
    <source>
        <dbReference type="SAM" id="MobiDB-lite"/>
    </source>
</evidence>
<dbReference type="GO" id="GO:0030570">
    <property type="term" value="F:pectate lyase activity"/>
    <property type="evidence" value="ECO:0007669"/>
    <property type="project" value="UniProtKB-EC"/>
</dbReference>
<dbReference type="PANTHER" id="PTHR31683">
    <property type="entry name" value="PECTATE LYASE 18-RELATED"/>
    <property type="match status" value="1"/>
</dbReference>
<evidence type="ECO:0000256" key="1">
    <source>
        <dbReference type="ARBA" id="ARBA00023239"/>
    </source>
</evidence>
<dbReference type="InterPro" id="IPR012334">
    <property type="entry name" value="Pectin_lyas_fold"/>
</dbReference>
<keyword evidence="2" id="KW-0964">Secreted</keyword>
<sequence length="444" mass="48073">MNRAAGLIATVAGAALIATALPAAAHPGDGHGSDRGNGHGPGHGNHGRDIGREVLGPNDGWGAAQGGTTGGADADAENVFRVDTWAGLQEAVQGDQPKIVYVEGDISAMTGADGSSLSCADFNDPAYTWDDYVETYDPDAGWEGEASGPLEEARERSYDAHRSHVMLEPGSNTTIVGEGEASISDGFIRMESVENLIIRNLGVHDAYDCFPSWDGEAWDAQYDNIEVSRTEHVWLDHLTLSDGGTYDRDFPVVHGARVEHHDGLLDVVRASDMVTISWNDIQAHDKTMLFGNTDSDRYDEWDKLRVTVHHNRFANITQRAPRVRYGDVHVYNNLYTHSADSPYDYLYSLGVGAESHIYAQNNNFQLEGVEPGEVIANWRGSAIHEEGSVFNGKRVDLLDAFNAANPDSTLEADDSWTPSLHGKIHPSWAVPGLVKAKAGAGNAR</sequence>
<dbReference type="SMART" id="SM00656">
    <property type="entry name" value="Amb_all"/>
    <property type="match status" value="1"/>
</dbReference>
<evidence type="ECO:0000259" key="5">
    <source>
        <dbReference type="SMART" id="SM00656"/>
    </source>
</evidence>
<feature type="chain" id="PRO_5032682722" evidence="4">
    <location>
        <begin position="26"/>
        <end position="444"/>
    </location>
</feature>
<accession>A0A841E9U7</accession>
<dbReference type="EC" id="4.2.2.2" evidence="6"/>
<keyword evidence="7" id="KW-1185">Reference proteome</keyword>
<keyword evidence="2" id="KW-0624">Polysaccharide degradation</keyword>
<reference evidence="6 7" key="1">
    <citation type="submission" date="2020-08" db="EMBL/GenBank/DDBJ databases">
        <title>Sequencing the genomes of 1000 actinobacteria strains.</title>
        <authorList>
            <person name="Klenk H.-P."/>
        </authorList>
    </citation>
    <scope>NUCLEOTIDE SEQUENCE [LARGE SCALE GENOMIC DNA]</scope>
    <source>
        <strain evidence="6 7">DSM 44593</strain>
    </source>
</reference>
<evidence type="ECO:0000256" key="2">
    <source>
        <dbReference type="RuleBase" id="RU361173"/>
    </source>
</evidence>
<dbReference type="GO" id="GO:0005576">
    <property type="term" value="C:extracellular region"/>
    <property type="evidence" value="ECO:0007669"/>
    <property type="project" value="UniProtKB-SubCell"/>
</dbReference>
<evidence type="ECO:0000313" key="7">
    <source>
        <dbReference type="Proteomes" id="UP000578077"/>
    </source>
</evidence>
<dbReference type="InterPro" id="IPR045032">
    <property type="entry name" value="PEL"/>
</dbReference>
<dbReference type="Proteomes" id="UP000578077">
    <property type="component" value="Unassembled WGS sequence"/>
</dbReference>
<dbReference type="Pfam" id="PF00544">
    <property type="entry name" value="Pectate_lyase_4"/>
    <property type="match status" value="1"/>
</dbReference>
<evidence type="ECO:0000313" key="6">
    <source>
        <dbReference type="EMBL" id="MBB5999786.1"/>
    </source>
</evidence>
<keyword evidence="1 2" id="KW-0456">Lyase</keyword>
<proteinExistence type="inferred from homology"/>
<comment type="caution">
    <text evidence="6">The sequence shown here is derived from an EMBL/GenBank/DDBJ whole genome shotgun (WGS) entry which is preliminary data.</text>
</comment>
<dbReference type="InterPro" id="IPR002022">
    <property type="entry name" value="Pec_lyase"/>
</dbReference>
<comment type="subcellular location">
    <subcellularLocation>
        <location evidence="2">Secreted</location>
    </subcellularLocation>
</comment>
<keyword evidence="2" id="KW-0119">Carbohydrate metabolism</keyword>